<sequence>MGTSRRTSASPRIFSGTNLRRQDIPMTHNNASKHGFPHASPIQTTQRRRGTPSGLRQTRPPAPAGTSSEKSGGRERPESSFSAFRTFLSSCDLFDIKHTRNFLSWRGRRSTHLVHCRLDRAMANSAWSDMFPNGRSYYLQFESSDHMPVISTFDSKKKKPSRLFRYDRRLCDNPEIKLLVDATWTSRSHLTVAERISRCRHAIASWSKISYVNSQKKIVELKAALDQAMAETLIDDSSISSLNRDLLQAYKAEEELWK</sequence>
<gene>
    <name evidence="2" type="ORF">Bca52824_047500</name>
</gene>
<organism evidence="2 3">
    <name type="scientific">Brassica carinata</name>
    <name type="common">Ethiopian mustard</name>
    <name type="synonym">Abyssinian cabbage</name>
    <dbReference type="NCBI Taxonomy" id="52824"/>
    <lineage>
        <taxon>Eukaryota</taxon>
        <taxon>Viridiplantae</taxon>
        <taxon>Streptophyta</taxon>
        <taxon>Embryophyta</taxon>
        <taxon>Tracheophyta</taxon>
        <taxon>Spermatophyta</taxon>
        <taxon>Magnoliopsida</taxon>
        <taxon>eudicotyledons</taxon>
        <taxon>Gunneridae</taxon>
        <taxon>Pentapetalae</taxon>
        <taxon>rosids</taxon>
        <taxon>malvids</taxon>
        <taxon>Brassicales</taxon>
        <taxon>Brassicaceae</taxon>
        <taxon>Brassiceae</taxon>
        <taxon>Brassica</taxon>
    </lineage>
</organism>
<evidence type="ECO:0000256" key="1">
    <source>
        <dbReference type="SAM" id="MobiDB-lite"/>
    </source>
</evidence>
<dbReference type="Proteomes" id="UP000886595">
    <property type="component" value="Unassembled WGS sequence"/>
</dbReference>
<protein>
    <submittedName>
        <fullName evidence="2">Uncharacterized protein</fullName>
    </submittedName>
</protein>
<dbReference type="InterPro" id="IPR036691">
    <property type="entry name" value="Endo/exonu/phosph_ase_sf"/>
</dbReference>
<keyword evidence="3" id="KW-1185">Reference proteome</keyword>
<accession>A0A8X7US65</accession>
<dbReference type="OrthoDB" id="1302012at2759"/>
<name>A0A8X7US65_BRACI</name>
<dbReference type="PANTHER" id="PTHR33710:SF79">
    <property type="entry name" value="OS06G0205337 PROTEIN"/>
    <property type="match status" value="1"/>
</dbReference>
<feature type="region of interest" description="Disordered" evidence="1">
    <location>
        <begin position="1"/>
        <end position="79"/>
    </location>
</feature>
<dbReference type="PANTHER" id="PTHR33710">
    <property type="entry name" value="BNAC02G09200D PROTEIN"/>
    <property type="match status" value="1"/>
</dbReference>
<proteinExistence type="predicted"/>
<dbReference type="EMBL" id="JAAMPC010000010">
    <property type="protein sequence ID" value="KAG2287896.1"/>
    <property type="molecule type" value="Genomic_DNA"/>
</dbReference>
<dbReference type="AlphaFoldDB" id="A0A8X7US65"/>
<feature type="compositionally biased region" description="Polar residues" evidence="1">
    <location>
        <begin position="1"/>
        <end position="19"/>
    </location>
</feature>
<comment type="caution">
    <text evidence="2">The sequence shown here is derived from an EMBL/GenBank/DDBJ whole genome shotgun (WGS) entry which is preliminary data.</text>
</comment>
<reference evidence="2 3" key="1">
    <citation type="submission" date="2020-02" db="EMBL/GenBank/DDBJ databases">
        <authorList>
            <person name="Ma Q."/>
            <person name="Huang Y."/>
            <person name="Song X."/>
            <person name="Pei D."/>
        </authorList>
    </citation>
    <scope>NUCLEOTIDE SEQUENCE [LARGE SCALE GENOMIC DNA]</scope>
    <source>
        <strain evidence="2">Sxm20200214</strain>
        <tissue evidence="2">Leaf</tissue>
    </source>
</reference>
<evidence type="ECO:0000313" key="2">
    <source>
        <dbReference type="EMBL" id="KAG2287896.1"/>
    </source>
</evidence>
<dbReference type="SUPFAM" id="SSF56219">
    <property type="entry name" value="DNase I-like"/>
    <property type="match status" value="1"/>
</dbReference>
<evidence type="ECO:0000313" key="3">
    <source>
        <dbReference type="Proteomes" id="UP000886595"/>
    </source>
</evidence>